<reference evidence="1" key="1">
    <citation type="submission" date="2020-09" db="EMBL/GenBank/DDBJ databases">
        <title>A novel bacterium of genus Paenibacillus, isolated from South China Sea.</title>
        <authorList>
            <person name="Huang H."/>
            <person name="Mo K."/>
            <person name="Hu Y."/>
        </authorList>
    </citation>
    <scope>NUCLEOTIDE SEQUENCE</scope>
    <source>
        <strain evidence="1">IB182363</strain>
    </source>
</reference>
<dbReference type="AlphaFoldDB" id="A0A927CEH2"/>
<dbReference type="Proteomes" id="UP000639396">
    <property type="component" value="Unassembled WGS sequence"/>
</dbReference>
<keyword evidence="2" id="KW-1185">Reference proteome</keyword>
<sequence length="120" mass="13663">MSSSKDFMHNQLKKWKDAANQFIGHDQDGTREMPDDASTAVELQPEYYEKCRQLAEAQNTSVSAVVHYLLKQQLLLRGQERIAKVNSLQIENNPLLALDGLTGRRQSRDAETEVEIDEFA</sequence>
<dbReference type="RefSeq" id="WP_190931608.1">
    <property type="nucleotide sequence ID" value="NZ_JACXJA010000050.1"/>
</dbReference>
<name>A0A927CEH2_9BACL</name>
<gene>
    <name evidence="1" type="ORF">IDH45_28790</name>
</gene>
<evidence type="ECO:0000313" key="2">
    <source>
        <dbReference type="Proteomes" id="UP000639396"/>
    </source>
</evidence>
<evidence type="ECO:0000313" key="1">
    <source>
        <dbReference type="EMBL" id="MBD2865989.1"/>
    </source>
</evidence>
<comment type="caution">
    <text evidence="1">The sequence shown here is derived from an EMBL/GenBank/DDBJ whole genome shotgun (WGS) entry which is preliminary data.</text>
</comment>
<organism evidence="1 2">
    <name type="scientific">Paenibacillus oceani</name>
    <dbReference type="NCBI Taxonomy" id="2772510"/>
    <lineage>
        <taxon>Bacteria</taxon>
        <taxon>Bacillati</taxon>
        <taxon>Bacillota</taxon>
        <taxon>Bacilli</taxon>
        <taxon>Bacillales</taxon>
        <taxon>Paenibacillaceae</taxon>
        <taxon>Paenibacillus</taxon>
    </lineage>
</organism>
<proteinExistence type="predicted"/>
<dbReference type="EMBL" id="JACXJA010000050">
    <property type="protein sequence ID" value="MBD2865989.1"/>
    <property type="molecule type" value="Genomic_DNA"/>
</dbReference>
<accession>A0A927CEH2</accession>
<protein>
    <submittedName>
        <fullName evidence="1">Uncharacterized protein</fullName>
    </submittedName>
</protein>